<dbReference type="SUPFAM" id="SSF56059">
    <property type="entry name" value="Glutathione synthetase ATP-binding domain-like"/>
    <property type="match status" value="1"/>
</dbReference>
<proteinExistence type="predicted"/>
<keyword evidence="2" id="KW-1185">Reference proteome</keyword>
<evidence type="ECO:0008006" key="3">
    <source>
        <dbReference type="Google" id="ProtNLM"/>
    </source>
</evidence>
<protein>
    <recommendedName>
        <fullName evidence="3">Circularly permuted type 2 ATP-grasp protein</fullName>
    </recommendedName>
</protein>
<evidence type="ECO:0000313" key="2">
    <source>
        <dbReference type="Proteomes" id="UP000676951"/>
    </source>
</evidence>
<organism evidence="1 2">
    <name type="scientific">Bradyrhizobium sediminis</name>
    <dbReference type="NCBI Taxonomy" id="2840469"/>
    <lineage>
        <taxon>Bacteria</taxon>
        <taxon>Pseudomonadati</taxon>
        <taxon>Pseudomonadota</taxon>
        <taxon>Alphaproteobacteria</taxon>
        <taxon>Hyphomicrobiales</taxon>
        <taxon>Nitrobacteraceae</taxon>
        <taxon>Bradyrhizobium</taxon>
    </lineage>
</organism>
<evidence type="ECO:0000313" key="1">
    <source>
        <dbReference type="EMBL" id="QWG25203.1"/>
    </source>
</evidence>
<name>A0A975P180_9BRAD</name>
<reference evidence="1 2" key="1">
    <citation type="submission" date="2021-06" db="EMBL/GenBank/DDBJ databases">
        <title>Bradyrhizobium sp. S2-11-4 Genome sequencing.</title>
        <authorList>
            <person name="Jin L."/>
        </authorList>
    </citation>
    <scope>NUCLEOTIDE SEQUENCE [LARGE SCALE GENOMIC DNA]</scope>
    <source>
        <strain evidence="1 2">S2-11-4</strain>
    </source>
</reference>
<dbReference type="AlphaFoldDB" id="A0A975P180"/>
<dbReference type="EMBL" id="CP076136">
    <property type="protein sequence ID" value="QWG25203.1"/>
    <property type="molecule type" value="Genomic_DNA"/>
</dbReference>
<sequence length="429" mass="47596">MDAPLPASAASEARSVSEFLNHECFCITLDRNVLCRALEREAGDPEFCRTLIGPKTNLFSNVPVFLSEANVGEMLRIVHAVEAATRLPFYREAALSWAPEIARRDFGPLGVFMGYDFHLAADGPKLIEVNTNAGGAFLNALLAKAQRACCAEVEVALGKPKAGDFDSAVMRMFKHEWELQNRQGIPRRIAIVDDRPAEQYLYPEFLLAQRFFQRNGIDAMVVDGNELRYERGQLLAEGAPIDLVYNRLVDFSLDDPEHRDLRAAYLEDAVVVTPNPRVHALYADKRNLALLSDHSTLRSWGASAQMLADLRGVPHTVPVTSGNAQELWQKRKSLFFKPAGGYGSKAVYRGDKVTKGVWAEILRGGYVAQEFAAPSERMIQLDGSSEPRKTDVRLYVYDGQVLLTAARLYQGQTTNFRTPGGGFAPVFVI</sequence>
<dbReference type="Proteomes" id="UP000676951">
    <property type="component" value="Chromosome"/>
</dbReference>
<gene>
    <name evidence="1" type="ORF">KMZ93_10145</name>
</gene>
<accession>A0A975P180</accession>